<dbReference type="Proteomes" id="UP000030687">
    <property type="component" value="Unassembled WGS sequence"/>
</dbReference>
<dbReference type="EMBL" id="KI536726">
    <property type="protein sequence ID" value="ESR50786.1"/>
    <property type="molecule type" value="Genomic_DNA"/>
</dbReference>
<keyword evidence="4" id="KW-1185">Reference proteome</keyword>
<evidence type="ECO:0000256" key="1">
    <source>
        <dbReference type="ARBA" id="ARBA00022737"/>
    </source>
</evidence>
<evidence type="ECO:0000313" key="4">
    <source>
        <dbReference type="Proteomes" id="UP000030687"/>
    </source>
</evidence>
<accession>V4TLV4</accession>
<evidence type="ECO:0000313" key="3">
    <source>
        <dbReference type="EMBL" id="ESR50786.1"/>
    </source>
</evidence>
<sequence>GVENNWKDFTCVCADRVYSELLQLVEAFIVNDSENDVDKACRVILLMCLSIAALFWFTQCNCWFPLEVSTLEGNELIEWENWARYQLMSVGSDLLGKFSYLQYIVFAKMLIMKTKDLLSDATVLPVNGIGTISWWLTRLLLMDQRILDEQSSSLYDLLKVFMAETLQNFGTLVNVSTYWGNQLHDIDPSEIVSTFHLEAGLLEHIYRRVDSCRKHFESAEVAAGLQLSVTGVLGFRTVRQVEPKAKMVLVANTSSTNTSDVCPSINQVIHTHDSTIGDASDVFVTPKLLGNSHESESGVQCIHAGGSAAHLKAIQQAVILSRCVLIEKSSREDEMQRWDMAPYIEAIDSQQSSCFIVEGISNSSPGVTQRIPFCYVIYVPTIPALRKEFAELLVSCGLIGEAIKIFEDLELCDNLIYCNCLLGKKAAAFELIKARLSEKPNDPRLWEAAMALNSLYPDG</sequence>
<dbReference type="AlphaFoldDB" id="V4TLV4"/>
<protein>
    <submittedName>
        <fullName evidence="3">Uncharacterized protein</fullName>
    </submittedName>
</protein>
<dbReference type="eggNOG" id="KOG1128">
    <property type="taxonomic scope" value="Eukaryota"/>
</dbReference>
<dbReference type="KEGG" id="cic:CICLE_v10033525mg"/>
<dbReference type="Gramene" id="ESR50786">
    <property type="protein sequence ID" value="ESR50786"/>
    <property type="gene ID" value="CICLE_v10033525mg"/>
</dbReference>
<dbReference type="InParanoid" id="V4TLV4"/>
<name>V4TLV4_CITCL</name>
<dbReference type="PANTHER" id="PTHR16193:SF0">
    <property type="entry name" value="TETRATRICOPEPTIDE REPEAT PROTEIN 27"/>
    <property type="match status" value="1"/>
</dbReference>
<organism evidence="3 4">
    <name type="scientific">Citrus clementina</name>
    <name type="common">Clementine</name>
    <name type="synonym">Citrus deliciosa x Citrus sinensis</name>
    <dbReference type="NCBI Taxonomy" id="85681"/>
    <lineage>
        <taxon>Eukaryota</taxon>
        <taxon>Viridiplantae</taxon>
        <taxon>Streptophyta</taxon>
        <taxon>Embryophyta</taxon>
        <taxon>Tracheophyta</taxon>
        <taxon>Spermatophyta</taxon>
        <taxon>Magnoliopsida</taxon>
        <taxon>eudicotyledons</taxon>
        <taxon>Gunneridae</taxon>
        <taxon>Pentapetalae</taxon>
        <taxon>rosids</taxon>
        <taxon>malvids</taxon>
        <taxon>Sapindales</taxon>
        <taxon>Rutaceae</taxon>
        <taxon>Aurantioideae</taxon>
        <taxon>Citrus</taxon>
    </lineage>
</organism>
<dbReference type="PANTHER" id="PTHR16193">
    <property type="entry name" value="TETRATRICOPEPTIDE REPEAT PROTEIN 27"/>
    <property type="match status" value="1"/>
</dbReference>
<reference evidence="3 4" key="1">
    <citation type="submission" date="2013-10" db="EMBL/GenBank/DDBJ databases">
        <authorList>
            <consortium name="International Citrus Genome Consortium"/>
            <person name="Jenkins J."/>
            <person name="Schmutz J."/>
            <person name="Prochnik S."/>
            <person name="Rokhsar D."/>
            <person name="Gmitter F."/>
            <person name="Ollitrault P."/>
            <person name="Machado M."/>
            <person name="Talon M."/>
            <person name="Wincker P."/>
            <person name="Jaillon O."/>
            <person name="Morgante M."/>
        </authorList>
    </citation>
    <scope>NUCLEOTIDE SEQUENCE</scope>
    <source>
        <strain evidence="4">cv. Clemenules</strain>
    </source>
</reference>
<dbReference type="STRING" id="85681.V4TLV4"/>
<proteinExistence type="predicted"/>
<gene>
    <name evidence="3" type="ORF">CICLE_v10033525mg</name>
</gene>
<dbReference type="OMA" id="WASIDSH"/>
<feature type="non-terminal residue" evidence="3">
    <location>
        <position position="1"/>
    </location>
</feature>
<dbReference type="InterPro" id="IPR044244">
    <property type="entry name" value="TTC27/Emw1"/>
</dbReference>
<keyword evidence="2" id="KW-0802">TPR repeat</keyword>
<keyword evidence="1" id="KW-0677">Repeat</keyword>
<evidence type="ECO:0000256" key="2">
    <source>
        <dbReference type="ARBA" id="ARBA00022803"/>
    </source>
</evidence>